<sequence>MPFEPPPSTWSLTEVTRDLARLDAADDLVAMGADLTPGTLLQAYRCGLFPMPSGEPGDPPMWFLPVRRGVLPLDHLKVSRSLRRSARTMEIRVNTAFSEVVAACGDPRRPHAWIDADIVDAYTELHEMGWAHSVEAWRDGELVGGLYGVAINGLFAGESMFHRATDASKVALMGLVDLMRDRYADTRLLDVQWSTDHLASLGVVEVSRETYAVRLAAALRLPLPAAFDDGEPSGPTLRLVVS</sequence>
<accession>A0ABQ1Q1F5</accession>
<dbReference type="Gene3D" id="3.40.630.70">
    <property type="entry name" value="Leucyl/phenylalanyl-tRNA-protein transferase, C-terminal domain"/>
    <property type="match status" value="1"/>
</dbReference>
<evidence type="ECO:0000313" key="6">
    <source>
        <dbReference type="Proteomes" id="UP000630594"/>
    </source>
</evidence>
<dbReference type="PANTHER" id="PTHR30098">
    <property type="entry name" value="LEUCYL/PHENYLALANYL-TRNA--PROTEIN TRANSFERASE"/>
    <property type="match status" value="1"/>
</dbReference>
<evidence type="ECO:0000313" key="5">
    <source>
        <dbReference type="EMBL" id="GGD09845.1"/>
    </source>
</evidence>
<name>A0ABQ1Q1F5_9ACTN</name>
<dbReference type="Pfam" id="PF03588">
    <property type="entry name" value="Leu_Phe_trans"/>
    <property type="match status" value="1"/>
</dbReference>
<dbReference type="EC" id="2.3.2.6" evidence="4"/>
<proteinExistence type="inferred from homology"/>
<keyword evidence="6" id="KW-1185">Reference proteome</keyword>
<comment type="similarity">
    <text evidence="4">Belongs to the L/F-transferase family.</text>
</comment>
<keyword evidence="1 4" id="KW-0963">Cytoplasm</keyword>
<dbReference type="RefSeq" id="WP_229721369.1">
    <property type="nucleotide sequence ID" value="NZ_BMCK01000001.1"/>
</dbReference>
<keyword evidence="3 4" id="KW-0012">Acyltransferase</keyword>
<dbReference type="Proteomes" id="UP000630594">
    <property type="component" value="Unassembled WGS sequence"/>
</dbReference>
<dbReference type="InterPro" id="IPR016181">
    <property type="entry name" value="Acyl_CoA_acyltransferase"/>
</dbReference>
<organism evidence="5 6">
    <name type="scientific">Nocardioides daphniae</name>
    <dbReference type="NCBI Taxonomy" id="402297"/>
    <lineage>
        <taxon>Bacteria</taxon>
        <taxon>Bacillati</taxon>
        <taxon>Actinomycetota</taxon>
        <taxon>Actinomycetes</taxon>
        <taxon>Propionibacteriales</taxon>
        <taxon>Nocardioidaceae</taxon>
        <taxon>Nocardioides</taxon>
    </lineage>
</organism>
<dbReference type="Gene3D" id="3.30.70.3550">
    <property type="entry name" value="Leucyl/phenylalanyl-tRNA-protein transferase, N-terminal domain"/>
    <property type="match status" value="1"/>
</dbReference>
<dbReference type="EMBL" id="BMCK01000001">
    <property type="protein sequence ID" value="GGD09845.1"/>
    <property type="molecule type" value="Genomic_DNA"/>
</dbReference>
<dbReference type="SUPFAM" id="SSF55729">
    <property type="entry name" value="Acyl-CoA N-acyltransferases (Nat)"/>
    <property type="match status" value="1"/>
</dbReference>
<comment type="catalytic activity">
    <reaction evidence="4">
        <text>N-terminal L-arginyl-[protein] + L-leucyl-tRNA(Leu) = N-terminal L-leucyl-L-arginyl-[protein] + tRNA(Leu) + H(+)</text>
        <dbReference type="Rhea" id="RHEA:50416"/>
        <dbReference type="Rhea" id="RHEA-COMP:9613"/>
        <dbReference type="Rhea" id="RHEA-COMP:9622"/>
        <dbReference type="Rhea" id="RHEA-COMP:12672"/>
        <dbReference type="Rhea" id="RHEA-COMP:12673"/>
        <dbReference type="ChEBI" id="CHEBI:15378"/>
        <dbReference type="ChEBI" id="CHEBI:64719"/>
        <dbReference type="ChEBI" id="CHEBI:78442"/>
        <dbReference type="ChEBI" id="CHEBI:78494"/>
        <dbReference type="ChEBI" id="CHEBI:133044"/>
        <dbReference type="EC" id="2.3.2.6"/>
    </reaction>
</comment>
<dbReference type="GO" id="GO:0016740">
    <property type="term" value="F:transferase activity"/>
    <property type="evidence" value="ECO:0007669"/>
    <property type="project" value="UniProtKB-KW"/>
</dbReference>
<evidence type="ECO:0000256" key="4">
    <source>
        <dbReference type="HAMAP-Rule" id="MF_00688"/>
    </source>
</evidence>
<keyword evidence="2 4" id="KW-0808">Transferase</keyword>
<comment type="catalytic activity">
    <reaction evidence="4">
        <text>N-terminal L-lysyl-[protein] + L-leucyl-tRNA(Leu) = N-terminal L-leucyl-L-lysyl-[protein] + tRNA(Leu) + H(+)</text>
        <dbReference type="Rhea" id="RHEA:12340"/>
        <dbReference type="Rhea" id="RHEA-COMP:9613"/>
        <dbReference type="Rhea" id="RHEA-COMP:9622"/>
        <dbReference type="Rhea" id="RHEA-COMP:12670"/>
        <dbReference type="Rhea" id="RHEA-COMP:12671"/>
        <dbReference type="ChEBI" id="CHEBI:15378"/>
        <dbReference type="ChEBI" id="CHEBI:65249"/>
        <dbReference type="ChEBI" id="CHEBI:78442"/>
        <dbReference type="ChEBI" id="CHEBI:78494"/>
        <dbReference type="ChEBI" id="CHEBI:133043"/>
        <dbReference type="EC" id="2.3.2.6"/>
    </reaction>
</comment>
<dbReference type="HAMAP" id="MF_00688">
    <property type="entry name" value="Leu_Phe_trans"/>
    <property type="match status" value="1"/>
</dbReference>
<dbReference type="InterPro" id="IPR042221">
    <property type="entry name" value="Leu/Phe-tRNA_Trfase_N"/>
</dbReference>
<comment type="subcellular location">
    <subcellularLocation>
        <location evidence="4">Cytoplasm</location>
    </subcellularLocation>
</comment>
<dbReference type="InterPro" id="IPR004616">
    <property type="entry name" value="Leu/Phe-tRNA_Trfase"/>
</dbReference>
<reference evidence="6" key="1">
    <citation type="journal article" date="2019" name="Int. J. Syst. Evol. Microbiol.">
        <title>The Global Catalogue of Microorganisms (GCM) 10K type strain sequencing project: providing services to taxonomists for standard genome sequencing and annotation.</title>
        <authorList>
            <consortium name="The Broad Institute Genomics Platform"/>
            <consortium name="The Broad Institute Genome Sequencing Center for Infectious Disease"/>
            <person name="Wu L."/>
            <person name="Ma J."/>
        </authorList>
    </citation>
    <scope>NUCLEOTIDE SEQUENCE [LARGE SCALE GENOMIC DNA]</scope>
    <source>
        <strain evidence="6">CCM 7403</strain>
    </source>
</reference>
<comment type="catalytic activity">
    <reaction evidence="4">
        <text>L-phenylalanyl-tRNA(Phe) + an N-terminal L-alpha-aminoacyl-[protein] = an N-terminal L-phenylalanyl-L-alpha-aminoacyl-[protein] + tRNA(Phe)</text>
        <dbReference type="Rhea" id="RHEA:43632"/>
        <dbReference type="Rhea" id="RHEA-COMP:9668"/>
        <dbReference type="Rhea" id="RHEA-COMP:9699"/>
        <dbReference type="Rhea" id="RHEA-COMP:10636"/>
        <dbReference type="Rhea" id="RHEA-COMP:10637"/>
        <dbReference type="ChEBI" id="CHEBI:78442"/>
        <dbReference type="ChEBI" id="CHEBI:78531"/>
        <dbReference type="ChEBI" id="CHEBI:78597"/>
        <dbReference type="ChEBI" id="CHEBI:83561"/>
        <dbReference type="EC" id="2.3.2.6"/>
    </reaction>
</comment>
<comment type="caution">
    <text evidence="5">The sequence shown here is derived from an EMBL/GenBank/DDBJ whole genome shotgun (WGS) entry which is preliminary data.</text>
</comment>
<dbReference type="PANTHER" id="PTHR30098:SF2">
    <property type="entry name" value="LEUCYL_PHENYLALANYL-TRNA--PROTEIN TRANSFERASE"/>
    <property type="match status" value="1"/>
</dbReference>
<gene>
    <name evidence="4 5" type="primary">aat</name>
    <name evidence="5" type="ORF">GCM10007231_05860</name>
</gene>
<protein>
    <recommendedName>
        <fullName evidence="4">Leucyl/phenylalanyl-tRNA--protein transferase</fullName>
        <ecNumber evidence="4">2.3.2.6</ecNumber>
    </recommendedName>
    <alternativeName>
        <fullName evidence="4">L/F-transferase</fullName>
    </alternativeName>
    <alternativeName>
        <fullName evidence="4">Leucyltransferase</fullName>
    </alternativeName>
    <alternativeName>
        <fullName evidence="4">Phenyalanyltransferase</fullName>
    </alternativeName>
</protein>
<comment type="function">
    <text evidence="4">Functions in the N-end rule pathway of protein degradation where it conjugates Leu, Phe and, less efficiently, Met from aminoacyl-tRNAs to the N-termini of proteins containing an N-terminal arginine or lysine.</text>
</comment>
<evidence type="ECO:0000256" key="2">
    <source>
        <dbReference type="ARBA" id="ARBA00022679"/>
    </source>
</evidence>
<evidence type="ECO:0000256" key="3">
    <source>
        <dbReference type="ARBA" id="ARBA00023315"/>
    </source>
</evidence>
<dbReference type="InterPro" id="IPR042203">
    <property type="entry name" value="Leu/Phe-tRNA_Trfase_C"/>
</dbReference>
<evidence type="ECO:0000256" key="1">
    <source>
        <dbReference type="ARBA" id="ARBA00022490"/>
    </source>
</evidence>
<dbReference type="NCBIfam" id="TIGR00667">
    <property type="entry name" value="aat"/>
    <property type="match status" value="1"/>
</dbReference>